<organism evidence="10 11">
    <name type="scientific">Salininema proteolyticum</name>
    <dbReference type="NCBI Taxonomy" id="1607685"/>
    <lineage>
        <taxon>Bacteria</taxon>
        <taxon>Bacillati</taxon>
        <taxon>Actinomycetota</taxon>
        <taxon>Actinomycetes</taxon>
        <taxon>Glycomycetales</taxon>
        <taxon>Glycomycetaceae</taxon>
        <taxon>Salininema</taxon>
    </lineage>
</organism>
<name>A0ABV8TW32_9ACTN</name>
<evidence type="ECO:0000256" key="3">
    <source>
        <dbReference type="ARBA" id="ARBA00012438"/>
    </source>
</evidence>
<dbReference type="Pfam" id="PF00512">
    <property type="entry name" value="HisKA"/>
    <property type="match status" value="1"/>
</dbReference>
<dbReference type="RefSeq" id="WP_380618963.1">
    <property type="nucleotide sequence ID" value="NZ_JBHSDK010000010.1"/>
</dbReference>
<dbReference type="PANTHER" id="PTHR45453:SF1">
    <property type="entry name" value="PHOSPHATE REGULON SENSOR PROTEIN PHOR"/>
    <property type="match status" value="1"/>
</dbReference>
<dbReference type="Proteomes" id="UP001595823">
    <property type="component" value="Unassembled WGS sequence"/>
</dbReference>
<dbReference type="SMART" id="SM00388">
    <property type="entry name" value="HisKA"/>
    <property type="match status" value="1"/>
</dbReference>
<comment type="caution">
    <text evidence="10">The sequence shown here is derived from an EMBL/GenBank/DDBJ whole genome shotgun (WGS) entry which is preliminary data.</text>
</comment>
<keyword evidence="7" id="KW-0902">Two-component regulatory system</keyword>
<evidence type="ECO:0000259" key="9">
    <source>
        <dbReference type="PROSITE" id="PS50109"/>
    </source>
</evidence>
<dbReference type="InterPro" id="IPR036890">
    <property type="entry name" value="HATPase_C_sf"/>
</dbReference>
<feature type="domain" description="Histidine kinase" evidence="9">
    <location>
        <begin position="124"/>
        <end position="348"/>
    </location>
</feature>
<evidence type="ECO:0000256" key="5">
    <source>
        <dbReference type="ARBA" id="ARBA00022679"/>
    </source>
</evidence>
<dbReference type="GO" id="GO:0016301">
    <property type="term" value="F:kinase activity"/>
    <property type="evidence" value="ECO:0007669"/>
    <property type="project" value="UniProtKB-KW"/>
</dbReference>
<sequence>MNANPKFPPDSPLPWENALDTLQTGLCLVDAAHRVKYSNAAARRLGVVDDRQLTSLSLRPLLSQARRSGRVRDSEIEVEAPSLGEPTALAVRISPLNEDLYVIELRDISEFQRLERVRRDFVANVSHELKTPVGALQVLAEALRDAVSDPDAAERFASRVQSEASRMAALVHDLLELSRIQGAERTPEARPVRVDAVIAEALDQNRTAAELKDIAFEVKGEKGLEVLGSESQLITAVKNLVSNAVAYSPESTAVTVEVGSCPTPDSVTEARTVCVTVSDKGIGIAPKDLDRIFERFYRADRARSRTTGGTGLGLAIVKHIAVNHGGRVDVRSAPEEGSVFTLMLPERSG</sequence>
<dbReference type="InterPro" id="IPR003594">
    <property type="entry name" value="HATPase_dom"/>
</dbReference>
<reference evidence="11" key="1">
    <citation type="journal article" date="2019" name="Int. J. Syst. Evol. Microbiol.">
        <title>The Global Catalogue of Microorganisms (GCM) 10K type strain sequencing project: providing services to taxonomists for standard genome sequencing and annotation.</title>
        <authorList>
            <consortium name="The Broad Institute Genomics Platform"/>
            <consortium name="The Broad Institute Genome Sequencing Center for Infectious Disease"/>
            <person name="Wu L."/>
            <person name="Ma J."/>
        </authorList>
    </citation>
    <scope>NUCLEOTIDE SEQUENCE [LARGE SCALE GENOMIC DNA]</scope>
    <source>
        <strain evidence="11">IBRC-M 10908</strain>
    </source>
</reference>
<gene>
    <name evidence="10" type="ORF">ACFPET_06565</name>
</gene>
<evidence type="ECO:0000256" key="8">
    <source>
        <dbReference type="ARBA" id="ARBA00039401"/>
    </source>
</evidence>
<dbReference type="InterPro" id="IPR050351">
    <property type="entry name" value="BphY/WalK/GraS-like"/>
</dbReference>
<dbReference type="SUPFAM" id="SSF47384">
    <property type="entry name" value="Homodimeric domain of signal transducing histidine kinase"/>
    <property type="match status" value="1"/>
</dbReference>
<dbReference type="InterPro" id="IPR004358">
    <property type="entry name" value="Sig_transdc_His_kin-like_C"/>
</dbReference>
<accession>A0ABV8TW32</accession>
<keyword evidence="6 10" id="KW-0418">Kinase</keyword>
<dbReference type="CDD" id="cd00075">
    <property type="entry name" value="HATPase"/>
    <property type="match status" value="1"/>
</dbReference>
<evidence type="ECO:0000256" key="6">
    <source>
        <dbReference type="ARBA" id="ARBA00022777"/>
    </source>
</evidence>
<dbReference type="SMART" id="SM00387">
    <property type="entry name" value="HATPase_c"/>
    <property type="match status" value="1"/>
</dbReference>
<dbReference type="PROSITE" id="PS50109">
    <property type="entry name" value="HIS_KIN"/>
    <property type="match status" value="1"/>
</dbReference>
<dbReference type="InterPro" id="IPR036097">
    <property type="entry name" value="HisK_dim/P_sf"/>
</dbReference>
<comment type="subcellular location">
    <subcellularLocation>
        <location evidence="2">Cell membrane</location>
    </subcellularLocation>
</comment>
<evidence type="ECO:0000256" key="4">
    <source>
        <dbReference type="ARBA" id="ARBA00022553"/>
    </source>
</evidence>
<dbReference type="SUPFAM" id="SSF55874">
    <property type="entry name" value="ATPase domain of HSP90 chaperone/DNA topoisomerase II/histidine kinase"/>
    <property type="match status" value="1"/>
</dbReference>
<dbReference type="InterPro" id="IPR003661">
    <property type="entry name" value="HisK_dim/P_dom"/>
</dbReference>
<dbReference type="PRINTS" id="PR00344">
    <property type="entry name" value="BCTRLSENSOR"/>
</dbReference>
<keyword evidence="4" id="KW-0597">Phosphoprotein</keyword>
<dbReference type="PANTHER" id="PTHR45453">
    <property type="entry name" value="PHOSPHATE REGULON SENSOR PROTEIN PHOR"/>
    <property type="match status" value="1"/>
</dbReference>
<evidence type="ECO:0000256" key="2">
    <source>
        <dbReference type="ARBA" id="ARBA00004236"/>
    </source>
</evidence>
<dbReference type="InterPro" id="IPR005467">
    <property type="entry name" value="His_kinase_dom"/>
</dbReference>
<evidence type="ECO:0000256" key="7">
    <source>
        <dbReference type="ARBA" id="ARBA00023012"/>
    </source>
</evidence>
<evidence type="ECO:0000313" key="11">
    <source>
        <dbReference type="Proteomes" id="UP001595823"/>
    </source>
</evidence>
<protein>
    <recommendedName>
        <fullName evidence="8">Sensor-like histidine kinase SenX3</fullName>
        <ecNumber evidence="3">2.7.13.3</ecNumber>
    </recommendedName>
</protein>
<dbReference type="EMBL" id="JBHSDK010000010">
    <property type="protein sequence ID" value="MFC4334857.1"/>
    <property type="molecule type" value="Genomic_DNA"/>
</dbReference>
<dbReference type="CDD" id="cd00082">
    <property type="entry name" value="HisKA"/>
    <property type="match status" value="1"/>
</dbReference>
<evidence type="ECO:0000256" key="1">
    <source>
        <dbReference type="ARBA" id="ARBA00000085"/>
    </source>
</evidence>
<keyword evidence="11" id="KW-1185">Reference proteome</keyword>
<proteinExistence type="predicted"/>
<comment type="catalytic activity">
    <reaction evidence="1">
        <text>ATP + protein L-histidine = ADP + protein N-phospho-L-histidine.</text>
        <dbReference type="EC" id="2.7.13.3"/>
    </reaction>
</comment>
<evidence type="ECO:0000313" key="10">
    <source>
        <dbReference type="EMBL" id="MFC4334857.1"/>
    </source>
</evidence>
<keyword evidence="5" id="KW-0808">Transferase</keyword>
<dbReference type="Pfam" id="PF02518">
    <property type="entry name" value="HATPase_c"/>
    <property type="match status" value="1"/>
</dbReference>
<dbReference type="EC" id="2.7.13.3" evidence="3"/>
<dbReference type="Gene3D" id="1.10.287.130">
    <property type="match status" value="1"/>
</dbReference>
<dbReference type="Gene3D" id="3.30.565.10">
    <property type="entry name" value="Histidine kinase-like ATPase, C-terminal domain"/>
    <property type="match status" value="1"/>
</dbReference>